<evidence type="ECO:0000259" key="1">
    <source>
        <dbReference type="Pfam" id="PF05050"/>
    </source>
</evidence>
<dbReference type="AlphaFoldDB" id="A0A512DPG6"/>
<dbReference type="InterPro" id="IPR052514">
    <property type="entry name" value="SAM-dependent_MTase"/>
</dbReference>
<gene>
    <name evidence="2" type="ORF">SAE02_25210</name>
</gene>
<sequence>MPSTEVTTEKLRLKQVARNKFSDVCAKLGPDDIALDCGANVGEFTEILAQTGCRVFAFEPDPFAFARLTERMGGMPNVQLFNAAVSISDGVARLYFHRDRAKDVETMSQGSSLLPEKPNVSKNSYKDVQVIDVVAFVSKLDRPVSLFKLDVEGEEARILEGLLNTNVIDRIGHMFVETHEHKIDSIRKKIEWVRQNIRQRGLVNIDLNWR</sequence>
<accession>A0A512DPG6</accession>
<evidence type="ECO:0000313" key="2">
    <source>
        <dbReference type="EMBL" id="GEO38373.1"/>
    </source>
</evidence>
<dbReference type="InterPro" id="IPR029063">
    <property type="entry name" value="SAM-dependent_MTases_sf"/>
</dbReference>
<dbReference type="CDD" id="cd02440">
    <property type="entry name" value="AdoMet_MTases"/>
    <property type="match status" value="1"/>
</dbReference>
<dbReference type="Pfam" id="PF05050">
    <property type="entry name" value="Methyltransf_21"/>
    <property type="match status" value="1"/>
</dbReference>
<protein>
    <recommendedName>
        <fullName evidence="1">Methyltransferase FkbM domain-containing protein</fullName>
    </recommendedName>
</protein>
<dbReference type="EMBL" id="BJYZ01000009">
    <property type="protein sequence ID" value="GEO38373.1"/>
    <property type="molecule type" value="Genomic_DNA"/>
</dbReference>
<dbReference type="Proteomes" id="UP000321523">
    <property type="component" value="Unassembled WGS sequence"/>
</dbReference>
<keyword evidence="3" id="KW-1185">Reference proteome</keyword>
<feature type="domain" description="Methyltransferase FkbM" evidence="1">
    <location>
        <begin position="36"/>
        <end position="201"/>
    </location>
</feature>
<evidence type="ECO:0000313" key="3">
    <source>
        <dbReference type="Proteomes" id="UP000321523"/>
    </source>
</evidence>
<reference evidence="2 3" key="1">
    <citation type="submission" date="2019-07" db="EMBL/GenBank/DDBJ databases">
        <title>Whole genome shotgun sequence of Skermanella aerolata NBRC 106429.</title>
        <authorList>
            <person name="Hosoyama A."/>
            <person name="Uohara A."/>
            <person name="Ohji S."/>
            <person name="Ichikawa N."/>
        </authorList>
    </citation>
    <scope>NUCLEOTIDE SEQUENCE [LARGE SCALE GENOMIC DNA]</scope>
    <source>
        <strain evidence="2 3">NBRC 106429</strain>
    </source>
</reference>
<organism evidence="2 3">
    <name type="scientific">Skermanella aerolata</name>
    <dbReference type="NCBI Taxonomy" id="393310"/>
    <lineage>
        <taxon>Bacteria</taxon>
        <taxon>Pseudomonadati</taxon>
        <taxon>Pseudomonadota</taxon>
        <taxon>Alphaproteobacteria</taxon>
        <taxon>Rhodospirillales</taxon>
        <taxon>Azospirillaceae</taxon>
        <taxon>Skermanella</taxon>
    </lineage>
</organism>
<dbReference type="PANTHER" id="PTHR34203">
    <property type="entry name" value="METHYLTRANSFERASE, FKBM FAMILY PROTEIN"/>
    <property type="match status" value="1"/>
</dbReference>
<dbReference type="NCBIfam" id="TIGR01444">
    <property type="entry name" value="fkbM_fam"/>
    <property type="match status" value="1"/>
</dbReference>
<dbReference type="PANTHER" id="PTHR34203:SF13">
    <property type="entry name" value="EXPRESSED PROTEIN"/>
    <property type="match status" value="1"/>
</dbReference>
<dbReference type="InterPro" id="IPR006342">
    <property type="entry name" value="FkbM_mtfrase"/>
</dbReference>
<proteinExistence type="predicted"/>
<comment type="caution">
    <text evidence="2">The sequence shown here is derived from an EMBL/GenBank/DDBJ whole genome shotgun (WGS) entry which is preliminary data.</text>
</comment>
<dbReference type="SUPFAM" id="SSF53335">
    <property type="entry name" value="S-adenosyl-L-methionine-dependent methyltransferases"/>
    <property type="match status" value="1"/>
</dbReference>
<dbReference type="Gene3D" id="3.40.50.150">
    <property type="entry name" value="Vaccinia Virus protein VP39"/>
    <property type="match status" value="1"/>
</dbReference>
<name>A0A512DPG6_9PROT</name>